<feature type="domain" description="MmyB-like transcription regulator ligand binding" evidence="1">
    <location>
        <begin position="24"/>
        <end position="90"/>
    </location>
</feature>
<keyword evidence="3" id="KW-1185">Reference proteome</keyword>
<organism evidence="2 3">
    <name type="scientific">Lentzea tibetensis</name>
    <dbReference type="NCBI Taxonomy" id="2591470"/>
    <lineage>
        <taxon>Bacteria</taxon>
        <taxon>Bacillati</taxon>
        <taxon>Actinomycetota</taxon>
        <taxon>Actinomycetes</taxon>
        <taxon>Pseudonocardiales</taxon>
        <taxon>Pseudonocardiaceae</taxon>
        <taxon>Lentzea</taxon>
    </lineage>
</organism>
<dbReference type="EMBL" id="VOBR01000012">
    <property type="protein sequence ID" value="TWP50589.1"/>
    <property type="molecule type" value="Genomic_DNA"/>
</dbReference>
<dbReference type="Proteomes" id="UP000316639">
    <property type="component" value="Unassembled WGS sequence"/>
</dbReference>
<gene>
    <name evidence="2" type="ORF">FKR81_20705</name>
</gene>
<protein>
    <recommendedName>
        <fullName evidence="1">MmyB-like transcription regulator ligand binding domain-containing protein</fullName>
    </recommendedName>
</protein>
<evidence type="ECO:0000259" key="1">
    <source>
        <dbReference type="Pfam" id="PF17765"/>
    </source>
</evidence>
<comment type="caution">
    <text evidence="2">The sequence shown here is derived from an EMBL/GenBank/DDBJ whole genome shotgun (WGS) entry which is preliminary data.</text>
</comment>
<sequence>MDRALDLRVGRHDVLCGAACDADLARDTEAFVRAAAARHRRVPVRVLETLLAELIGELSIKSTEFTRIWAAHPVSECLHSVREYNHPVVGH</sequence>
<dbReference type="Gene3D" id="3.30.450.180">
    <property type="match status" value="1"/>
</dbReference>
<feature type="non-terminal residue" evidence="2">
    <location>
        <position position="91"/>
    </location>
</feature>
<dbReference type="InterPro" id="IPR041413">
    <property type="entry name" value="MLTR_LBD"/>
</dbReference>
<accession>A0A563ESE0</accession>
<name>A0A563ESE0_9PSEU</name>
<evidence type="ECO:0000313" key="3">
    <source>
        <dbReference type="Proteomes" id="UP000316639"/>
    </source>
</evidence>
<reference evidence="2 3" key="1">
    <citation type="submission" date="2019-07" db="EMBL/GenBank/DDBJ databases">
        <title>Lentzea xizangensis sp. nov., isolated from Qinghai-Tibetan Plateau Soils.</title>
        <authorList>
            <person name="Huang J."/>
        </authorList>
    </citation>
    <scope>NUCLEOTIDE SEQUENCE [LARGE SCALE GENOMIC DNA]</scope>
    <source>
        <strain evidence="2 3">FXJ1.1311</strain>
    </source>
</reference>
<dbReference type="AlphaFoldDB" id="A0A563ESE0"/>
<dbReference type="Pfam" id="PF17765">
    <property type="entry name" value="MLTR_LBD"/>
    <property type="match status" value="1"/>
</dbReference>
<proteinExistence type="predicted"/>
<evidence type="ECO:0000313" key="2">
    <source>
        <dbReference type="EMBL" id="TWP50589.1"/>
    </source>
</evidence>